<evidence type="ECO:0000256" key="3">
    <source>
        <dbReference type="SAM" id="SignalP"/>
    </source>
</evidence>
<dbReference type="OrthoDB" id="6437902at2759"/>
<evidence type="ECO:0000256" key="2">
    <source>
        <dbReference type="SAM" id="MobiDB-lite"/>
    </source>
</evidence>
<feature type="compositionally biased region" description="Polar residues" evidence="2">
    <location>
        <begin position="301"/>
        <end position="311"/>
    </location>
</feature>
<feature type="region of interest" description="Disordered" evidence="2">
    <location>
        <begin position="408"/>
        <end position="478"/>
    </location>
</feature>
<keyword evidence="1" id="KW-0175">Coiled coil</keyword>
<proteinExistence type="predicted"/>
<accession>A0A8T0FYJ9</accession>
<gene>
    <name evidence="4" type="ORF">HNY73_000599</name>
</gene>
<dbReference type="OMA" id="GNTICIF"/>
<comment type="caution">
    <text evidence="4">The sequence shown here is derived from an EMBL/GenBank/DDBJ whole genome shotgun (WGS) entry which is preliminary data.</text>
</comment>
<sequence length="560" mass="63796">MKTAANILGLIFLWGCIVGGGKAQESLSDNEIDQAFAASENSLAALLAGSQQQEKEPAQRRMSLEDFFLNRNAQQQEAAPAALQQLPEAQLQVQQPNPDSVLIQRDTNLPVVNGGMLSRLLLARRVLRLRRMIRRMLILPRILRLGRPLRPLRQVAAASPLRLFSNRIGQVYDDPYDPRDYVFGNKGYFDTNLAPSQDTSYNKNKQKQSFRNYDHIVDPYELPYDQINLENEKAVNNYEIDEGKYQYRNKQKQTPNDIDTYGNNQAYDIQKIQEQLQLLQKLQQQNQQLSNYQENDKHANYKSSQKNQPLDSQIYEDSPQVEYESNHEEYDNPTDNKYDSQANQQALEKPNNYKQSSHAKEVDEQQLQLAREQILQLLREQQLQILRDEQLKLQQLQQLQLLQQQQGQGYSQPQNYDNQHSNAESEDQGHNYQEQPYDHQKQNVDEQQQHTNDHATEDGEYEKSQTVGSNAKSHQPGGKAIGVGVNVAIKPPAVDIQVTKPVSPIIKPIPPIVNPIIHKPVASTPVQETLVPIGFLPKPILKLNGRLFFGAEAGKGVTIG</sequence>
<reference evidence="4" key="2">
    <citation type="submission" date="2020-06" db="EMBL/GenBank/DDBJ databases">
        <authorList>
            <person name="Sheffer M."/>
        </authorList>
    </citation>
    <scope>NUCLEOTIDE SEQUENCE</scope>
</reference>
<dbReference type="Proteomes" id="UP000807504">
    <property type="component" value="Unassembled WGS sequence"/>
</dbReference>
<keyword evidence="5" id="KW-1185">Reference proteome</keyword>
<feature type="compositionally biased region" description="Polar residues" evidence="2">
    <location>
        <begin position="410"/>
        <end position="422"/>
    </location>
</feature>
<feature type="region of interest" description="Disordered" evidence="2">
    <location>
        <begin position="287"/>
        <end position="339"/>
    </location>
</feature>
<feature type="compositionally biased region" description="Basic and acidic residues" evidence="2">
    <location>
        <begin position="324"/>
        <end position="338"/>
    </location>
</feature>
<dbReference type="EMBL" id="JABXBU010000001">
    <property type="protein sequence ID" value="KAF8796187.1"/>
    <property type="molecule type" value="Genomic_DNA"/>
</dbReference>
<name>A0A8T0FYJ9_ARGBR</name>
<evidence type="ECO:0000313" key="4">
    <source>
        <dbReference type="EMBL" id="KAF8796187.1"/>
    </source>
</evidence>
<dbReference type="AlphaFoldDB" id="A0A8T0FYJ9"/>
<reference evidence="4" key="1">
    <citation type="journal article" date="2020" name="bioRxiv">
        <title>Chromosome-level reference genome of the European wasp spider Argiope bruennichi: a resource for studies on range expansion and evolutionary adaptation.</title>
        <authorList>
            <person name="Sheffer M.M."/>
            <person name="Hoppe A."/>
            <person name="Krehenwinkel H."/>
            <person name="Uhl G."/>
            <person name="Kuss A.W."/>
            <person name="Jensen L."/>
            <person name="Jensen C."/>
            <person name="Gillespie R.G."/>
            <person name="Hoff K.J."/>
            <person name="Prost S."/>
        </authorList>
    </citation>
    <scope>NUCLEOTIDE SEQUENCE</scope>
</reference>
<keyword evidence="3" id="KW-0732">Signal</keyword>
<evidence type="ECO:0000313" key="5">
    <source>
        <dbReference type="Proteomes" id="UP000807504"/>
    </source>
</evidence>
<evidence type="ECO:0000256" key="1">
    <source>
        <dbReference type="SAM" id="Coils"/>
    </source>
</evidence>
<protein>
    <submittedName>
        <fullName evidence="4">Uncharacterized protein</fullName>
    </submittedName>
</protein>
<feature type="chain" id="PRO_5035716294" evidence="3">
    <location>
        <begin position="24"/>
        <end position="560"/>
    </location>
</feature>
<feature type="compositionally biased region" description="Basic and acidic residues" evidence="2">
    <location>
        <begin position="436"/>
        <end position="463"/>
    </location>
</feature>
<feature type="compositionally biased region" description="Polar residues" evidence="2">
    <location>
        <begin position="464"/>
        <end position="473"/>
    </location>
</feature>
<organism evidence="4 5">
    <name type="scientific">Argiope bruennichi</name>
    <name type="common">Wasp spider</name>
    <name type="synonym">Aranea bruennichi</name>
    <dbReference type="NCBI Taxonomy" id="94029"/>
    <lineage>
        <taxon>Eukaryota</taxon>
        <taxon>Metazoa</taxon>
        <taxon>Ecdysozoa</taxon>
        <taxon>Arthropoda</taxon>
        <taxon>Chelicerata</taxon>
        <taxon>Arachnida</taxon>
        <taxon>Araneae</taxon>
        <taxon>Araneomorphae</taxon>
        <taxon>Entelegynae</taxon>
        <taxon>Araneoidea</taxon>
        <taxon>Araneidae</taxon>
        <taxon>Argiope</taxon>
    </lineage>
</organism>
<feature type="coiled-coil region" evidence="1">
    <location>
        <begin position="360"/>
        <end position="399"/>
    </location>
</feature>
<feature type="signal peptide" evidence="3">
    <location>
        <begin position="1"/>
        <end position="23"/>
    </location>
</feature>